<comment type="similarity">
    <text evidence="2">Belongs to the plant LTP family.</text>
</comment>
<dbReference type="FunFam" id="1.10.110.10:FF:000001">
    <property type="entry name" value="Bifunctional inhibitor/lipid-transfer protein/seed storage 2S albumin superfamily protein"/>
    <property type="match status" value="1"/>
</dbReference>
<evidence type="ECO:0000256" key="7">
    <source>
        <dbReference type="ARBA" id="ARBA00023180"/>
    </source>
</evidence>
<evidence type="ECO:0000256" key="1">
    <source>
        <dbReference type="ARBA" id="ARBA00004609"/>
    </source>
</evidence>
<dbReference type="GO" id="GO:0008289">
    <property type="term" value="F:lipid binding"/>
    <property type="evidence" value="ECO:0007669"/>
    <property type="project" value="InterPro"/>
</dbReference>
<keyword evidence="4" id="KW-0336">GPI-anchor</keyword>
<feature type="compositionally biased region" description="Low complexity" evidence="9">
    <location>
        <begin position="154"/>
        <end position="165"/>
    </location>
</feature>
<feature type="domain" description="Bifunctional inhibitor/plant lipid transfer protein/seed storage helical" evidence="11">
    <location>
        <begin position="28"/>
        <end position="105"/>
    </location>
</feature>
<feature type="compositionally biased region" description="Low complexity" evidence="9">
    <location>
        <begin position="117"/>
        <end position="131"/>
    </location>
</feature>
<dbReference type="GO" id="GO:0006869">
    <property type="term" value="P:lipid transport"/>
    <property type="evidence" value="ECO:0007669"/>
    <property type="project" value="InterPro"/>
</dbReference>
<sequence length="203" mass="19866">MASRGTHMNIVLVLVALLCGGAMAQSSCTSALTSLVPCLNYVTGNSTSPSSTCCAQLGNVVQASPLCLCSLLNGNVPSLGIQINQTLALSLPGACKVQTPPVSQCKAANAPTGSVLPPASSPAEAPAGSTSVAPEPSATEIPSAITPSATEVPSASGSGSASGSSKTVPTTGGTSDGSITKAPLQVMLLALFIAFCGSTVTRF</sequence>
<dbReference type="InterPro" id="IPR016140">
    <property type="entry name" value="Bifunc_inhib/LTP/seed_store"/>
</dbReference>
<evidence type="ECO:0000313" key="13">
    <source>
        <dbReference type="Proteomes" id="UP001141552"/>
    </source>
</evidence>
<evidence type="ECO:0000313" key="12">
    <source>
        <dbReference type="EMBL" id="KAJ4845266.1"/>
    </source>
</evidence>
<feature type="signal peptide" evidence="10">
    <location>
        <begin position="1"/>
        <end position="24"/>
    </location>
</feature>
<name>A0A9Q0JJT7_9ROSI</name>
<protein>
    <recommendedName>
        <fullName evidence="11">Bifunctional inhibitor/plant lipid transfer protein/seed storage helical domain-containing protein</fullName>
    </recommendedName>
</protein>
<evidence type="ECO:0000256" key="2">
    <source>
        <dbReference type="ARBA" id="ARBA00009748"/>
    </source>
</evidence>
<keyword evidence="5 10" id="KW-0732">Signal</keyword>
<reference evidence="12" key="1">
    <citation type="submission" date="2022-02" db="EMBL/GenBank/DDBJ databases">
        <authorList>
            <person name="Henning P.M."/>
            <person name="McCubbin A.G."/>
            <person name="Shore J.S."/>
        </authorList>
    </citation>
    <scope>NUCLEOTIDE SEQUENCE</scope>
    <source>
        <strain evidence="12">F60SS</strain>
        <tissue evidence="12">Leaves</tissue>
    </source>
</reference>
<keyword evidence="6" id="KW-1015">Disulfide bond</keyword>
<reference evidence="12" key="2">
    <citation type="journal article" date="2023" name="Plants (Basel)">
        <title>Annotation of the Turnera subulata (Passifloraceae) Draft Genome Reveals the S-Locus Evolved after the Divergence of Turneroideae from Passifloroideae in a Stepwise Manner.</title>
        <authorList>
            <person name="Henning P.M."/>
            <person name="Roalson E.H."/>
            <person name="Mir W."/>
            <person name="McCubbin A.G."/>
            <person name="Shore J.S."/>
        </authorList>
    </citation>
    <scope>NUCLEOTIDE SEQUENCE</scope>
    <source>
        <strain evidence="12">F60SS</strain>
    </source>
</reference>
<comment type="caution">
    <text evidence="12">The sequence shown here is derived from an EMBL/GenBank/DDBJ whole genome shotgun (WGS) entry which is preliminary data.</text>
</comment>
<evidence type="ECO:0000256" key="4">
    <source>
        <dbReference type="ARBA" id="ARBA00022622"/>
    </source>
</evidence>
<evidence type="ECO:0000256" key="3">
    <source>
        <dbReference type="ARBA" id="ARBA00022475"/>
    </source>
</evidence>
<dbReference type="SMART" id="SM00499">
    <property type="entry name" value="AAI"/>
    <property type="match status" value="1"/>
</dbReference>
<evidence type="ECO:0000256" key="9">
    <source>
        <dbReference type="SAM" id="MobiDB-lite"/>
    </source>
</evidence>
<accession>A0A9Q0JJT7</accession>
<evidence type="ECO:0000256" key="10">
    <source>
        <dbReference type="SAM" id="SignalP"/>
    </source>
</evidence>
<keyword evidence="3" id="KW-1003">Cell membrane</keyword>
<dbReference type="GO" id="GO:0098552">
    <property type="term" value="C:side of membrane"/>
    <property type="evidence" value="ECO:0007669"/>
    <property type="project" value="UniProtKB-KW"/>
</dbReference>
<keyword evidence="7" id="KW-0325">Glycoprotein</keyword>
<dbReference type="Proteomes" id="UP001141552">
    <property type="component" value="Unassembled WGS sequence"/>
</dbReference>
<comment type="subcellular location">
    <subcellularLocation>
        <location evidence="1">Cell membrane</location>
        <topology evidence="1">Lipid-anchor</topology>
        <topology evidence="1">GPI-anchor</topology>
    </subcellularLocation>
</comment>
<dbReference type="OrthoDB" id="911994at2759"/>
<dbReference type="InterPro" id="IPR043325">
    <property type="entry name" value="LTSS"/>
</dbReference>
<evidence type="ECO:0000256" key="8">
    <source>
        <dbReference type="ARBA" id="ARBA00023288"/>
    </source>
</evidence>
<evidence type="ECO:0000256" key="6">
    <source>
        <dbReference type="ARBA" id="ARBA00023157"/>
    </source>
</evidence>
<dbReference type="Pfam" id="PF14368">
    <property type="entry name" value="LTP_2"/>
    <property type="match status" value="1"/>
</dbReference>
<evidence type="ECO:0000256" key="5">
    <source>
        <dbReference type="ARBA" id="ARBA00022729"/>
    </source>
</evidence>
<keyword evidence="8" id="KW-0449">Lipoprotein</keyword>
<organism evidence="12 13">
    <name type="scientific">Turnera subulata</name>
    <dbReference type="NCBI Taxonomy" id="218843"/>
    <lineage>
        <taxon>Eukaryota</taxon>
        <taxon>Viridiplantae</taxon>
        <taxon>Streptophyta</taxon>
        <taxon>Embryophyta</taxon>
        <taxon>Tracheophyta</taxon>
        <taxon>Spermatophyta</taxon>
        <taxon>Magnoliopsida</taxon>
        <taxon>eudicotyledons</taxon>
        <taxon>Gunneridae</taxon>
        <taxon>Pentapetalae</taxon>
        <taxon>rosids</taxon>
        <taxon>fabids</taxon>
        <taxon>Malpighiales</taxon>
        <taxon>Passifloraceae</taxon>
        <taxon>Turnera</taxon>
    </lineage>
</organism>
<dbReference type="InterPro" id="IPR000528">
    <property type="entry name" value="Plant_nsLTP"/>
</dbReference>
<dbReference type="Gene3D" id="1.10.110.10">
    <property type="entry name" value="Plant lipid-transfer and hydrophobic proteins"/>
    <property type="match status" value="1"/>
</dbReference>
<dbReference type="PRINTS" id="PR00382">
    <property type="entry name" value="LIPIDTRNSFER"/>
</dbReference>
<feature type="chain" id="PRO_5040304990" description="Bifunctional inhibitor/plant lipid transfer protein/seed storage helical domain-containing protein" evidence="10">
    <location>
        <begin position="25"/>
        <end position="203"/>
    </location>
</feature>
<feature type="region of interest" description="Disordered" evidence="9">
    <location>
        <begin position="113"/>
        <end position="178"/>
    </location>
</feature>
<dbReference type="GO" id="GO:0005886">
    <property type="term" value="C:plasma membrane"/>
    <property type="evidence" value="ECO:0007669"/>
    <property type="project" value="UniProtKB-SubCell"/>
</dbReference>
<feature type="compositionally biased region" description="Polar residues" evidence="9">
    <location>
        <begin position="166"/>
        <end position="178"/>
    </location>
</feature>
<dbReference type="InterPro" id="IPR036312">
    <property type="entry name" value="Bifun_inhib/LTP/seed_sf"/>
</dbReference>
<evidence type="ECO:0000259" key="11">
    <source>
        <dbReference type="SMART" id="SM00499"/>
    </source>
</evidence>
<dbReference type="AlphaFoldDB" id="A0A9Q0JJT7"/>
<dbReference type="EMBL" id="JAKUCV010001731">
    <property type="protein sequence ID" value="KAJ4845266.1"/>
    <property type="molecule type" value="Genomic_DNA"/>
</dbReference>
<keyword evidence="4" id="KW-0472">Membrane</keyword>
<dbReference type="PANTHER" id="PTHR33044">
    <property type="entry name" value="BIFUNCTIONAL INHIBITOR/LIPID-TRANSFER PROTEIN/SEED STORAGE 2S ALBUMIN SUPERFAMILY PROTEIN-RELATED"/>
    <property type="match status" value="1"/>
</dbReference>
<proteinExistence type="inferred from homology"/>
<gene>
    <name evidence="12" type="ORF">Tsubulata_034384</name>
</gene>
<keyword evidence="13" id="KW-1185">Reference proteome</keyword>
<dbReference type="SUPFAM" id="SSF47699">
    <property type="entry name" value="Bifunctional inhibitor/lipid-transfer protein/seed storage 2S albumin"/>
    <property type="match status" value="1"/>
</dbReference>
<dbReference type="CDD" id="cd00010">
    <property type="entry name" value="AAI_LTSS"/>
    <property type="match status" value="1"/>
</dbReference>